<gene>
    <name evidence="2" type="ORF">KDAU_21470</name>
</gene>
<dbReference type="SUPFAM" id="SSF53335">
    <property type="entry name" value="S-adenosyl-L-methionine-dependent methyltransferases"/>
    <property type="match status" value="1"/>
</dbReference>
<dbReference type="CDD" id="cd02440">
    <property type="entry name" value="AdoMet_MTases"/>
    <property type="match status" value="1"/>
</dbReference>
<reference evidence="3" key="1">
    <citation type="submission" date="2018-12" db="EMBL/GenBank/DDBJ databases">
        <title>Tengunoibacter tsumagoiensis gen. nov., sp. nov., Dictyobacter kobayashii sp. nov., D. alpinus sp. nov., and D. joshuensis sp. nov. and description of Dictyobacteraceae fam. nov. within the order Ktedonobacterales isolated from Tengu-no-mugimeshi.</title>
        <authorList>
            <person name="Wang C.M."/>
            <person name="Zheng Y."/>
            <person name="Sakai Y."/>
            <person name="Toyoda A."/>
            <person name="Minakuchi Y."/>
            <person name="Abe K."/>
            <person name="Yokota A."/>
            <person name="Yabe S."/>
        </authorList>
    </citation>
    <scope>NUCLEOTIDE SEQUENCE [LARGE SCALE GENOMIC DNA]</scope>
    <source>
        <strain evidence="3">S-27</strain>
    </source>
</reference>
<dbReference type="InterPro" id="IPR013216">
    <property type="entry name" value="Methyltransf_11"/>
</dbReference>
<feature type="domain" description="Methyltransferase type 11" evidence="1">
    <location>
        <begin position="140"/>
        <end position="243"/>
    </location>
</feature>
<dbReference type="Proteomes" id="UP000287224">
    <property type="component" value="Unassembled WGS sequence"/>
</dbReference>
<dbReference type="RefSeq" id="WP_126595928.1">
    <property type="nucleotide sequence ID" value="NZ_BIFQ01000001.1"/>
</dbReference>
<name>A0A401ZDP4_9CHLR</name>
<comment type="caution">
    <text evidence="2">The sequence shown here is derived from an EMBL/GenBank/DDBJ whole genome shotgun (WGS) entry which is preliminary data.</text>
</comment>
<evidence type="ECO:0000259" key="1">
    <source>
        <dbReference type="Pfam" id="PF08241"/>
    </source>
</evidence>
<dbReference type="AlphaFoldDB" id="A0A401ZDP4"/>
<evidence type="ECO:0000313" key="2">
    <source>
        <dbReference type="EMBL" id="GCE04818.1"/>
    </source>
</evidence>
<dbReference type="Pfam" id="PF08241">
    <property type="entry name" value="Methyltransf_11"/>
    <property type="match status" value="1"/>
</dbReference>
<dbReference type="Gene3D" id="3.40.50.150">
    <property type="entry name" value="Vaccinia Virus protein VP39"/>
    <property type="match status" value="1"/>
</dbReference>
<evidence type="ECO:0000313" key="3">
    <source>
        <dbReference type="Proteomes" id="UP000287224"/>
    </source>
</evidence>
<sequence>MPYPIDPIVLSYVQAEQLQQAQKQGESSLELSPDLGISTITVQISEDGVTFPEGERLSWQQVQKIKRADVNCFVLNREGEIEPIRFFSEHTNRMCSLMPTRHTPTMLIAGFTMHRIVNIDPMEDTLKKVAAIAPLTGRVLDTATGLGYTAIEAARAATEVVTIEIDPGAHYIARQNPWSRDLFANPRITQLMGSSYDLVPTFEENSFDRIIHDPPVFSLAGDLYSGVFYRQLYRVLKRGGRLFHYIGDLNSKSAGTVTRGALKRLQESGFKRVVRHPEAFGVVAYK</sequence>
<accession>A0A401ZDP4</accession>
<dbReference type="EMBL" id="BIFQ01000001">
    <property type="protein sequence ID" value="GCE04818.1"/>
    <property type="molecule type" value="Genomic_DNA"/>
</dbReference>
<organism evidence="2 3">
    <name type="scientific">Dictyobacter aurantiacus</name>
    <dbReference type="NCBI Taxonomy" id="1936993"/>
    <lineage>
        <taxon>Bacteria</taxon>
        <taxon>Bacillati</taxon>
        <taxon>Chloroflexota</taxon>
        <taxon>Ktedonobacteria</taxon>
        <taxon>Ktedonobacterales</taxon>
        <taxon>Dictyobacteraceae</taxon>
        <taxon>Dictyobacter</taxon>
    </lineage>
</organism>
<dbReference type="InterPro" id="IPR029063">
    <property type="entry name" value="SAM-dependent_MTases_sf"/>
</dbReference>
<keyword evidence="3" id="KW-1185">Reference proteome</keyword>
<protein>
    <recommendedName>
        <fullName evidence="1">Methyltransferase type 11 domain-containing protein</fullName>
    </recommendedName>
</protein>
<dbReference type="GO" id="GO:0008757">
    <property type="term" value="F:S-adenosylmethionine-dependent methyltransferase activity"/>
    <property type="evidence" value="ECO:0007669"/>
    <property type="project" value="InterPro"/>
</dbReference>
<dbReference type="OrthoDB" id="9815877at2"/>
<proteinExistence type="predicted"/>